<sequence length="124" mass="13570">MCNDVREGIFCVDDDERFGDKKRRGAEDPRATVAFFDQDLVRCGVTGPSVGSAACISDLINADELCDDEIDLRYGGAIYDLSSEQIACQANVGMLTLLADHFVELIGSDVFSSTAIISRRLRTR</sequence>
<reference evidence="1" key="1">
    <citation type="submission" date="2021-06" db="EMBL/GenBank/DDBJ databases">
        <authorList>
            <person name="Kallberg Y."/>
            <person name="Tangrot J."/>
            <person name="Rosling A."/>
        </authorList>
    </citation>
    <scope>NUCLEOTIDE SEQUENCE</scope>
    <source>
        <strain evidence="1">CL551</strain>
    </source>
</reference>
<comment type="caution">
    <text evidence="1">The sequence shown here is derived from an EMBL/GenBank/DDBJ whole genome shotgun (WGS) entry which is preliminary data.</text>
</comment>
<dbReference type="EMBL" id="CAJVPV010002436">
    <property type="protein sequence ID" value="CAG8526075.1"/>
    <property type="molecule type" value="Genomic_DNA"/>
</dbReference>
<accession>A0A9N9AD90</accession>
<keyword evidence="2" id="KW-1185">Reference proteome</keyword>
<gene>
    <name evidence="1" type="ORF">AMORRO_LOCUS4444</name>
</gene>
<organism evidence="1 2">
    <name type="scientific">Acaulospora morrowiae</name>
    <dbReference type="NCBI Taxonomy" id="94023"/>
    <lineage>
        <taxon>Eukaryota</taxon>
        <taxon>Fungi</taxon>
        <taxon>Fungi incertae sedis</taxon>
        <taxon>Mucoromycota</taxon>
        <taxon>Glomeromycotina</taxon>
        <taxon>Glomeromycetes</taxon>
        <taxon>Diversisporales</taxon>
        <taxon>Acaulosporaceae</taxon>
        <taxon>Acaulospora</taxon>
    </lineage>
</organism>
<evidence type="ECO:0000313" key="1">
    <source>
        <dbReference type="EMBL" id="CAG8526075.1"/>
    </source>
</evidence>
<evidence type="ECO:0000313" key="2">
    <source>
        <dbReference type="Proteomes" id="UP000789342"/>
    </source>
</evidence>
<protein>
    <submittedName>
        <fullName evidence="1">6288_t:CDS:1</fullName>
    </submittedName>
</protein>
<proteinExistence type="predicted"/>
<dbReference type="Proteomes" id="UP000789342">
    <property type="component" value="Unassembled WGS sequence"/>
</dbReference>
<name>A0A9N9AD90_9GLOM</name>
<dbReference type="AlphaFoldDB" id="A0A9N9AD90"/>